<dbReference type="Proteomes" id="UP000265703">
    <property type="component" value="Unassembled WGS sequence"/>
</dbReference>
<gene>
    <name evidence="1" type="ORF">C1645_784454</name>
</gene>
<dbReference type="OrthoDB" id="2314616at2759"/>
<protein>
    <submittedName>
        <fullName evidence="1">Uncharacterized protein</fullName>
    </submittedName>
</protein>
<reference evidence="1 2" key="1">
    <citation type="submission" date="2018-06" db="EMBL/GenBank/DDBJ databases">
        <title>Comparative genomics reveals the genomic features of Rhizophagus irregularis, R. cerebriforme, R. diaphanum and Gigaspora rosea, and their symbiotic lifestyle signature.</title>
        <authorList>
            <person name="Morin E."/>
            <person name="San Clemente H."/>
            <person name="Chen E.C.H."/>
            <person name="De La Providencia I."/>
            <person name="Hainaut M."/>
            <person name="Kuo A."/>
            <person name="Kohler A."/>
            <person name="Murat C."/>
            <person name="Tang N."/>
            <person name="Roy S."/>
            <person name="Loubradou J."/>
            <person name="Henrissat B."/>
            <person name="Grigoriev I.V."/>
            <person name="Corradi N."/>
            <person name="Roux C."/>
            <person name="Martin F.M."/>
        </authorList>
    </citation>
    <scope>NUCLEOTIDE SEQUENCE [LARGE SCALE GENOMIC DNA]</scope>
    <source>
        <strain evidence="1 2">DAOM 227022</strain>
    </source>
</reference>
<keyword evidence="2" id="KW-1185">Reference proteome</keyword>
<dbReference type="EMBL" id="QKYT01000504">
    <property type="protein sequence ID" value="RIA84289.1"/>
    <property type="molecule type" value="Genomic_DNA"/>
</dbReference>
<evidence type="ECO:0000313" key="1">
    <source>
        <dbReference type="EMBL" id="RIA84289.1"/>
    </source>
</evidence>
<evidence type="ECO:0000313" key="2">
    <source>
        <dbReference type="Proteomes" id="UP000265703"/>
    </source>
</evidence>
<proteinExistence type="predicted"/>
<accession>A0A397SHA6</accession>
<organism evidence="1 2">
    <name type="scientific">Glomus cerebriforme</name>
    <dbReference type="NCBI Taxonomy" id="658196"/>
    <lineage>
        <taxon>Eukaryota</taxon>
        <taxon>Fungi</taxon>
        <taxon>Fungi incertae sedis</taxon>
        <taxon>Mucoromycota</taxon>
        <taxon>Glomeromycotina</taxon>
        <taxon>Glomeromycetes</taxon>
        <taxon>Glomerales</taxon>
        <taxon>Glomeraceae</taxon>
        <taxon>Glomus</taxon>
    </lineage>
</organism>
<dbReference type="AlphaFoldDB" id="A0A397SHA6"/>
<name>A0A397SHA6_9GLOM</name>
<sequence>MEVETAKLEFNTLRSKNSKIIEPFRNLCCENENLVIKMAENIDDRSLIASNLDELYDSTKRVTSMMEQQNGITQDLFILTNKLLKKTENSNALSGYRDWISYFYKAVANELGPVWLYVRFSVFRKIREERSNYVGSEQECISRLREVFGGINMSLQDFEMLVLMKIKSNKEFHGDELETRAQAKERLQKFPDEMKCFKEPLLKLFNAFDIWNRQ</sequence>
<comment type="caution">
    <text evidence="1">The sequence shown here is derived from an EMBL/GenBank/DDBJ whole genome shotgun (WGS) entry which is preliminary data.</text>
</comment>